<dbReference type="InterPro" id="IPR010977">
    <property type="entry name" value="Aromatic_deC"/>
</dbReference>
<dbReference type="PRINTS" id="PR00800">
    <property type="entry name" value="YHDCRBOXLASE"/>
</dbReference>
<keyword evidence="4 6" id="KW-0663">Pyridoxal phosphate</keyword>
<dbReference type="SUPFAM" id="SSF53383">
    <property type="entry name" value="PLP-dependent transferases"/>
    <property type="match status" value="1"/>
</dbReference>
<evidence type="ECO:0000256" key="6">
    <source>
        <dbReference type="RuleBase" id="RU000382"/>
    </source>
</evidence>
<sequence length="525" mass="55258">MTAPSSTEQMVPADPTGPTHQDSRTSPIQAPDSLALRHPAADSALLSADNAHRFVQDTGTAALLAAAAIVRAQSPTTGPDPADLQESVSAIDLAAPLGSTEAALAEASSLYLDDAVYFHHPRYAAHLNYPVALPAVAAEALVTSINTSMDTWDQSAGATLIERRLVRWAADLAGLGAAADGIFTSGGTQSNLQALLMARNRAVSPGTGPLPGRLAGWRIYASQDSHFSIVRSAVHLGLGEDAVVPIPVDRNHRMDQVALERAMGEDAARGLRALAVVATAGTTDFGSIDPLDDLASAARRNGAWFHVDAAYGCGLLASPTRRHWLAGIERADSVTVDFHKSFFQPIGSSALLVAEGSRFAHITHHADYLNPDQDPDSPNQVDKSLQTTRRFDALKLWVTLRSLGSDVLGGLFDATLDLAAEAGRLVEDTEHLALAAPVQLGTVVFRFEPGGGPGADGVAVDRLQDALRRSLYRSGEAMVAATTVAGRRHLKLTLLNPRTTVADVEAILEAVVRHGRAVAESEVAA</sequence>
<dbReference type="InterPro" id="IPR015422">
    <property type="entry name" value="PyrdxlP-dep_Trfase_small"/>
</dbReference>
<evidence type="ECO:0000256" key="5">
    <source>
        <dbReference type="ARBA" id="ARBA00023239"/>
    </source>
</evidence>
<dbReference type="InterPro" id="IPR002129">
    <property type="entry name" value="PyrdxlP-dep_de-COase"/>
</dbReference>
<gene>
    <name evidence="8" type="ORF">ACFFIO_04990</name>
</gene>
<feature type="compositionally biased region" description="Polar residues" evidence="7">
    <location>
        <begin position="18"/>
        <end position="28"/>
    </location>
</feature>
<dbReference type="PANTHER" id="PTHR45677">
    <property type="entry name" value="GLUTAMATE DECARBOXYLASE-RELATED"/>
    <property type="match status" value="1"/>
</dbReference>
<dbReference type="InterPro" id="IPR015424">
    <property type="entry name" value="PyrdxlP-dep_Trfase"/>
</dbReference>
<keyword evidence="5 6" id="KW-0456">Lyase</keyword>
<feature type="region of interest" description="Disordered" evidence="7">
    <location>
        <begin position="1"/>
        <end position="30"/>
    </location>
</feature>
<dbReference type="CDD" id="cd06450">
    <property type="entry name" value="DOPA_deC_like"/>
    <property type="match status" value="1"/>
</dbReference>
<comment type="caution">
    <text evidence="8">The sequence shown here is derived from an EMBL/GenBank/DDBJ whole genome shotgun (WGS) entry which is preliminary data.</text>
</comment>
<dbReference type="RefSeq" id="WP_378040481.1">
    <property type="nucleotide sequence ID" value="NZ_JBHLWH010000013.1"/>
</dbReference>
<organism evidence="8 9">
    <name type="scientific">Citricoccus parietis</name>
    <dbReference type="NCBI Taxonomy" id="592307"/>
    <lineage>
        <taxon>Bacteria</taxon>
        <taxon>Bacillati</taxon>
        <taxon>Actinomycetota</taxon>
        <taxon>Actinomycetes</taxon>
        <taxon>Micrococcales</taxon>
        <taxon>Micrococcaceae</taxon>
        <taxon>Citricoccus</taxon>
    </lineage>
</organism>
<accession>A0ABV6F2U5</accession>
<dbReference type="EMBL" id="JBHLWH010000013">
    <property type="protein sequence ID" value="MFC0247852.1"/>
    <property type="molecule type" value="Genomic_DNA"/>
</dbReference>
<evidence type="ECO:0000313" key="9">
    <source>
        <dbReference type="Proteomes" id="UP001589766"/>
    </source>
</evidence>
<keyword evidence="3" id="KW-0210">Decarboxylase</keyword>
<comment type="cofactor">
    <cofactor evidence="1 6">
        <name>pyridoxal 5'-phosphate</name>
        <dbReference type="ChEBI" id="CHEBI:597326"/>
    </cofactor>
</comment>
<evidence type="ECO:0000256" key="7">
    <source>
        <dbReference type="SAM" id="MobiDB-lite"/>
    </source>
</evidence>
<protein>
    <submittedName>
        <fullName evidence="8">Pyridoxal phosphate-dependent decarboxylase family protein</fullName>
    </submittedName>
</protein>
<comment type="similarity">
    <text evidence="2 6">Belongs to the group II decarboxylase family.</text>
</comment>
<proteinExistence type="inferred from homology"/>
<dbReference type="PANTHER" id="PTHR45677:SF8">
    <property type="entry name" value="CYSTEINE SULFINIC ACID DECARBOXYLASE"/>
    <property type="match status" value="1"/>
</dbReference>
<evidence type="ECO:0000256" key="3">
    <source>
        <dbReference type="ARBA" id="ARBA00022793"/>
    </source>
</evidence>
<name>A0ABV6F2U5_9MICC</name>
<evidence type="ECO:0000256" key="1">
    <source>
        <dbReference type="ARBA" id="ARBA00001933"/>
    </source>
</evidence>
<keyword evidence="9" id="KW-1185">Reference proteome</keyword>
<dbReference type="Proteomes" id="UP001589766">
    <property type="component" value="Unassembled WGS sequence"/>
</dbReference>
<evidence type="ECO:0000313" key="8">
    <source>
        <dbReference type="EMBL" id="MFC0247852.1"/>
    </source>
</evidence>
<evidence type="ECO:0000256" key="4">
    <source>
        <dbReference type="ARBA" id="ARBA00022898"/>
    </source>
</evidence>
<dbReference type="InterPro" id="IPR015421">
    <property type="entry name" value="PyrdxlP-dep_Trfase_major"/>
</dbReference>
<dbReference type="Pfam" id="PF00282">
    <property type="entry name" value="Pyridoxal_deC"/>
    <property type="match status" value="1"/>
</dbReference>
<evidence type="ECO:0000256" key="2">
    <source>
        <dbReference type="ARBA" id="ARBA00009533"/>
    </source>
</evidence>
<dbReference type="Gene3D" id="3.40.640.10">
    <property type="entry name" value="Type I PLP-dependent aspartate aminotransferase-like (Major domain)"/>
    <property type="match status" value="1"/>
</dbReference>
<dbReference type="Gene3D" id="3.90.1150.10">
    <property type="entry name" value="Aspartate Aminotransferase, domain 1"/>
    <property type="match status" value="1"/>
</dbReference>
<reference evidence="8 9" key="1">
    <citation type="submission" date="2024-09" db="EMBL/GenBank/DDBJ databases">
        <authorList>
            <person name="Sun Q."/>
            <person name="Mori K."/>
        </authorList>
    </citation>
    <scope>NUCLEOTIDE SEQUENCE [LARGE SCALE GENOMIC DNA]</scope>
    <source>
        <strain evidence="8 9">CCM 7609</strain>
    </source>
</reference>